<name>A0A8J6TH04_9CHLR</name>
<feature type="signal peptide" evidence="1">
    <location>
        <begin position="1"/>
        <end position="23"/>
    </location>
</feature>
<feature type="chain" id="PRO_5035273354" evidence="1">
    <location>
        <begin position="24"/>
        <end position="312"/>
    </location>
</feature>
<dbReference type="EMBL" id="JACNJN010000164">
    <property type="protein sequence ID" value="MBC8336478.1"/>
    <property type="molecule type" value="Genomic_DNA"/>
</dbReference>
<evidence type="ECO:0000313" key="4">
    <source>
        <dbReference type="Proteomes" id="UP000614469"/>
    </source>
</evidence>
<evidence type="ECO:0000313" key="3">
    <source>
        <dbReference type="EMBL" id="MBC8336478.1"/>
    </source>
</evidence>
<keyword evidence="1" id="KW-0732">Signal</keyword>
<accession>A0A8J6TH04</accession>
<reference evidence="3 4" key="1">
    <citation type="submission" date="2020-08" db="EMBL/GenBank/DDBJ databases">
        <title>Bridging the membrane lipid divide: bacteria of the FCB group superphylum have the potential to synthesize archaeal ether lipids.</title>
        <authorList>
            <person name="Villanueva L."/>
            <person name="Von Meijenfeldt F.A.B."/>
            <person name="Westbye A.B."/>
            <person name="Yadav S."/>
            <person name="Hopmans E.C."/>
            <person name="Dutilh B.E."/>
            <person name="Sinninghe Damste J.S."/>
        </authorList>
    </citation>
    <scope>NUCLEOTIDE SEQUENCE [LARGE SCALE GENOMIC DNA]</scope>
    <source>
        <strain evidence="3">NIOZ-UU36</strain>
    </source>
</reference>
<dbReference type="Pfam" id="PF08239">
    <property type="entry name" value="SH3_3"/>
    <property type="match status" value="1"/>
</dbReference>
<evidence type="ECO:0000256" key="1">
    <source>
        <dbReference type="SAM" id="SignalP"/>
    </source>
</evidence>
<gene>
    <name evidence="3" type="ORF">H8E29_14530</name>
</gene>
<comment type="caution">
    <text evidence="3">The sequence shown here is derived from an EMBL/GenBank/DDBJ whole genome shotgun (WGS) entry which is preliminary data.</text>
</comment>
<dbReference type="InterPro" id="IPR003646">
    <property type="entry name" value="SH3-like_bac-type"/>
</dbReference>
<proteinExistence type="predicted"/>
<feature type="domain" description="SH3b" evidence="2">
    <location>
        <begin position="73"/>
        <end position="139"/>
    </location>
</feature>
<dbReference type="Gene3D" id="2.30.30.40">
    <property type="entry name" value="SH3 Domains"/>
    <property type="match status" value="1"/>
</dbReference>
<evidence type="ECO:0000259" key="2">
    <source>
        <dbReference type="PROSITE" id="PS51781"/>
    </source>
</evidence>
<organism evidence="3 4">
    <name type="scientific">Candidatus Desulfolinea nitratireducens</name>
    <dbReference type="NCBI Taxonomy" id="2841698"/>
    <lineage>
        <taxon>Bacteria</taxon>
        <taxon>Bacillati</taxon>
        <taxon>Chloroflexota</taxon>
        <taxon>Anaerolineae</taxon>
        <taxon>Anaerolineales</taxon>
        <taxon>Anaerolineales incertae sedis</taxon>
        <taxon>Candidatus Desulfolinea</taxon>
    </lineage>
</organism>
<dbReference type="PROSITE" id="PS51781">
    <property type="entry name" value="SH3B"/>
    <property type="match status" value="1"/>
</dbReference>
<protein>
    <submittedName>
        <fullName evidence="3">SH3 domain-containing protein</fullName>
    </submittedName>
</protein>
<sequence>MKQILSRILQLSCFIIIFFMKTACSPKEITPAPTTGTDPPTSQIIKLPTLLSTLTPYPSPTLKAATPTLPVAPVEGQSTSQLNVRSAPSIISDQVGTIAIFSKVEIIGKDSTSDWWMVIFPESPTGTGWITTQFVQVPDSSGVPVIGALPQTPDNTPEAGANPTVASGNVSVPSAVSTLTLATAPQDGDSAQSPAVNMTLSNSSTTFFVHNSDLSAPEGDPDDWVKFTLEGQTGQETIVSVVLNCSGSSNLNLELIQNGVLLQGWDDISCGQPRQLYLYLFAGAPYTIRLFPSHDQNRVDYVAYSLTVQLSK</sequence>
<dbReference type="AlphaFoldDB" id="A0A8J6TH04"/>
<dbReference type="Proteomes" id="UP000614469">
    <property type="component" value="Unassembled WGS sequence"/>
</dbReference>